<evidence type="ECO:0000259" key="4">
    <source>
        <dbReference type="PROSITE" id="PS51387"/>
    </source>
</evidence>
<gene>
    <name evidence="5" type="ORF">J5W02_01660</name>
</gene>
<reference evidence="5 6" key="1">
    <citation type="submission" date="2021-03" db="EMBL/GenBank/DDBJ databases">
        <title>Caproiciproducens sp. nov. isolated from feces of cow.</title>
        <authorList>
            <person name="Choi J.-Y."/>
        </authorList>
    </citation>
    <scope>NUCLEOTIDE SEQUENCE [LARGE SCALE GENOMIC DNA]</scope>
    <source>
        <strain evidence="5 6">AGMB10547</strain>
    </source>
</reference>
<dbReference type="Proteomes" id="UP000719942">
    <property type="component" value="Unassembled WGS sequence"/>
</dbReference>
<dbReference type="InterPro" id="IPR002346">
    <property type="entry name" value="Mopterin_DH_FAD-bd"/>
</dbReference>
<dbReference type="InterPro" id="IPR051312">
    <property type="entry name" value="Diverse_Substr_Oxidored"/>
</dbReference>
<comment type="caution">
    <text evidence="5">The sequence shown here is derived from an EMBL/GenBank/DDBJ whole genome shotgun (WGS) entry which is preliminary data.</text>
</comment>
<dbReference type="Gene3D" id="3.30.43.10">
    <property type="entry name" value="Uridine Diphospho-n-acetylenolpyruvylglucosamine Reductase, domain 2"/>
    <property type="match status" value="1"/>
</dbReference>
<dbReference type="InterPro" id="IPR016169">
    <property type="entry name" value="FAD-bd_PCMH_sub2"/>
</dbReference>
<evidence type="ECO:0000313" key="5">
    <source>
        <dbReference type="EMBL" id="MBW7571507.1"/>
    </source>
</evidence>
<evidence type="ECO:0000256" key="3">
    <source>
        <dbReference type="ARBA" id="ARBA00023002"/>
    </source>
</evidence>
<dbReference type="EMBL" id="JAGFNZ010000001">
    <property type="protein sequence ID" value="MBW7571507.1"/>
    <property type="molecule type" value="Genomic_DNA"/>
</dbReference>
<dbReference type="SUPFAM" id="SSF56176">
    <property type="entry name" value="FAD-binding/transporter-associated domain-like"/>
    <property type="match status" value="1"/>
</dbReference>
<organism evidence="5 6">
    <name type="scientific">Caproiciproducens faecalis</name>
    <dbReference type="NCBI Taxonomy" id="2820301"/>
    <lineage>
        <taxon>Bacteria</taxon>
        <taxon>Bacillati</taxon>
        <taxon>Bacillota</taxon>
        <taxon>Clostridia</taxon>
        <taxon>Eubacteriales</taxon>
        <taxon>Acutalibacteraceae</taxon>
        <taxon>Caproiciproducens</taxon>
    </lineage>
</organism>
<dbReference type="PROSITE" id="PS51387">
    <property type="entry name" value="FAD_PCMH"/>
    <property type="match status" value="1"/>
</dbReference>
<dbReference type="Pfam" id="PF00941">
    <property type="entry name" value="FAD_binding_5"/>
    <property type="match status" value="1"/>
</dbReference>
<keyword evidence="3" id="KW-0560">Oxidoreductase</keyword>
<dbReference type="InterPro" id="IPR005107">
    <property type="entry name" value="CO_DH_flav_C"/>
</dbReference>
<dbReference type="InterPro" id="IPR016166">
    <property type="entry name" value="FAD-bd_PCMH"/>
</dbReference>
<dbReference type="SMART" id="SM01092">
    <property type="entry name" value="CO_deh_flav_C"/>
    <property type="match status" value="1"/>
</dbReference>
<protein>
    <submittedName>
        <fullName evidence="5">FAD binding domain-containing protein</fullName>
    </submittedName>
</protein>
<keyword evidence="1" id="KW-0285">Flavoprotein</keyword>
<proteinExistence type="predicted"/>
<dbReference type="SUPFAM" id="SSF55447">
    <property type="entry name" value="CO dehydrogenase flavoprotein C-terminal domain-like"/>
    <property type="match status" value="1"/>
</dbReference>
<dbReference type="PANTHER" id="PTHR42659">
    <property type="entry name" value="XANTHINE DEHYDROGENASE SUBUNIT C-RELATED"/>
    <property type="match status" value="1"/>
</dbReference>
<feature type="domain" description="FAD-binding PCMH-type" evidence="4">
    <location>
        <begin position="1"/>
        <end position="175"/>
    </location>
</feature>
<dbReference type="InterPro" id="IPR036318">
    <property type="entry name" value="FAD-bd_PCMH-like_sf"/>
</dbReference>
<dbReference type="InterPro" id="IPR036683">
    <property type="entry name" value="CO_DH_flav_C_dom_sf"/>
</dbReference>
<keyword evidence="6" id="KW-1185">Reference proteome</keyword>
<dbReference type="PANTHER" id="PTHR42659:SF2">
    <property type="entry name" value="XANTHINE DEHYDROGENASE SUBUNIT C-RELATED"/>
    <property type="match status" value="1"/>
</dbReference>
<dbReference type="InterPro" id="IPR016167">
    <property type="entry name" value="FAD-bd_PCMH_sub1"/>
</dbReference>
<sequence>MIPFEFDYYKPASIREATEAFTLLDTAGKNPVYYGGGSELISMARLGNLHFGSVIDIKEIPECKILGYDQDNQLVLGSALTLSDICESKQFPLLEKTAGRIADHTMQCKITLGGNLASTLIYRETVLPLLLVDSKITVAGIDGVRDFPISQIFEKRLNLPKGSFAVRVSTKKGMISSPYFHIKKTRNEKIDYPLMTVAGIKTGGQLRIAFSGLMPYPFRSVRVENILNDTNDNSVRAMEVVNLLSDKILDDLNGSCEYRKFVLKNTILNVLDTMKEV</sequence>
<evidence type="ECO:0000313" key="6">
    <source>
        <dbReference type="Proteomes" id="UP000719942"/>
    </source>
</evidence>
<name>A0ABS7DJP8_9FIRM</name>
<keyword evidence="2" id="KW-0274">FAD</keyword>
<dbReference type="Gene3D" id="3.30.465.10">
    <property type="match status" value="1"/>
</dbReference>
<accession>A0ABS7DJP8</accession>
<dbReference type="RefSeq" id="WP_219963914.1">
    <property type="nucleotide sequence ID" value="NZ_JAGFNZ010000001.1"/>
</dbReference>
<evidence type="ECO:0000256" key="1">
    <source>
        <dbReference type="ARBA" id="ARBA00022630"/>
    </source>
</evidence>
<dbReference type="Gene3D" id="3.30.390.50">
    <property type="entry name" value="CO dehydrogenase flavoprotein, C-terminal domain"/>
    <property type="match status" value="1"/>
</dbReference>
<evidence type="ECO:0000256" key="2">
    <source>
        <dbReference type="ARBA" id="ARBA00022827"/>
    </source>
</evidence>